<keyword evidence="4" id="KW-0444">Lipid biosynthesis</keyword>
<keyword evidence="14" id="KW-1208">Phospholipid metabolism</keyword>
<dbReference type="InterPro" id="IPR000829">
    <property type="entry name" value="DAGK"/>
</dbReference>
<comment type="subcellular location">
    <subcellularLocation>
        <location evidence="1">Cell membrane</location>
        <topology evidence="1">Multi-pass membrane protein</topology>
    </subcellularLocation>
</comment>
<evidence type="ECO:0000256" key="3">
    <source>
        <dbReference type="ARBA" id="ARBA00022475"/>
    </source>
</evidence>
<evidence type="ECO:0000256" key="7">
    <source>
        <dbReference type="ARBA" id="ARBA00022741"/>
    </source>
</evidence>
<dbReference type="PROSITE" id="PS01069">
    <property type="entry name" value="DAGK_PROKAR"/>
    <property type="match status" value="1"/>
</dbReference>
<keyword evidence="17" id="KW-1185">Reference proteome</keyword>
<protein>
    <submittedName>
        <fullName evidence="16">Diacylglycerol kinase family protein</fullName>
    </submittedName>
</protein>
<dbReference type="PANTHER" id="PTHR34299">
    <property type="entry name" value="DIACYLGLYCEROL KINASE"/>
    <property type="match status" value="1"/>
</dbReference>
<gene>
    <name evidence="16" type="ORF">J8C06_05690</name>
</gene>
<dbReference type="GO" id="GO:0016301">
    <property type="term" value="F:kinase activity"/>
    <property type="evidence" value="ECO:0007669"/>
    <property type="project" value="UniProtKB-KW"/>
</dbReference>
<evidence type="ECO:0000256" key="2">
    <source>
        <dbReference type="ARBA" id="ARBA00005967"/>
    </source>
</evidence>
<keyword evidence="12 15" id="KW-0472">Membrane</keyword>
<evidence type="ECO:0000256" key="13">
    <source>
        <dbReference type="ARBA" id="ARBA00023209"/>
    </source>
</evidence>
<keyword evidence="5" id="KW-0808">Transferase</keyword>
<keyword evidence="7" id="KW-0547">Nucleotide-binding</keyword>
<evidence type="ECO:0000256" key="14">
    <source>
        <dbReference type="ARBA" id="ARBA00023264"/>
    </source>
</evidence>
<evidence type="ECO:0000256" key="10">
    <source>
        <dbReference type="ARBA" id="ARBA00022989"/>
    </source>
</evidence>
<dbReference type="Pfam" id="PF01219">
    <property type="entry name" value="DAGK_prokar"/>
    <property type="match status" value="1"/>
</dbReference>
<feature type="transmembrane region" description="Helical" evidence="15">
    <location>
        <begin position="45"/>
        <end position="73"/>
    </location>
</feature>
<dbReference type="CDD" id="cd14265">
    <property type="entry name" value="UDPK_IM_like"/>
    <property type="match status" value="1"/>
</dbReference>
<organism evidence="16 17">
    <name type="scientific">Chloracidobacterium validum</name>
    <dbReference type="NCBI Taxonomy" id="2821543"/>
    <lineage>
        <taxon>Bacteria</taxon>
        <taxon>Pseudomonadati</taxon>
        <taxon>Acidobacteriota</taxon>
        <taxon>Terriglobia</taxon>
        <taxon>Terriglobales</taxon>
        <taxon>Acidobacteriaceae</taxon>
        <taxon>Chloracidobacterium</taxon>
    </lineage>
</organism>
<evidence type="ECO:0000256" key="11">
    <source>
        <dbReference type="ARBA" id="ARBA00023098"/>
    </source>
</evidence>
<dbReference type="Proteomes" id="UP000676506">
    <property type="component" value="Chromosome 1"/>
</dbReference>
<evidence type="ECO:0000256" key="12">
    <source>
        <dbReference type="ARBA" id="ARBA00023136"/>
    </source>
</evidence>
<evidence type="ECO:0000256" key="6">
    <source>
        <dbReference type="ARBA" id="ARBA00022692"/>
    </source>
</evidence>
<proteinExistence type="inferred from homology"/>
<evidence type="ECO:0000256" key="8">
    <source>
        <dbReference type="ARBA" id="ARBA00022777"/>
    </source>
</evidence>
<evidence type="ECO:0000256" key="4">
    <source>
        <dbReference type="ARBA" id="ARBA00022516"/>
    </source>
</evidence>
<keyword evidence="6 15" id="KW-0812">Transmembrane</keyword>
<name>A0ABX8B864_9BACT</name>
<keyword evidence="10 15" id="KW-1133">Transmembrane helix</keyword>
<keyword evidence="9" id="KW-0067">ATP-binding</keyword>
<comment type="similarity">
    <text evidence="2">Belongs to the bacterial diacylglycerol kinase family.</text>
</comment>
<keyword evidence="8 16" id="KW-0418">Kinase</keyword>
<dbReference type="InterPro" id="IPR036945">
    <property type="entry name" value="DAGK_sf"/>
</dbReference>
<dbReference type="Gene3D" id="1.10.287.3610">
    <property type="match status" value="1"/>
</dbReference>
<dbReference type="EMBL" id="CP072648">
    <property type="protein sequence ID" value="QUW01874.1"/>
    <property type="molecule type" value="Genomic_DNA"/>
</dbReference>
<evidence type="ECO:0000313" key="17">
    <source>
        <dbReference type="Proteomes" id="UP000676506"/>
    </source>
</evidence>
<keyword evidence="11" id="KW-0443">Lipid metabolism</keyword>
<evidence type="ECO:0000256" key="5">
    <source>
        <dbReference type="ARBA" id="ARBA00022679"/>
    </source>
</evidence>
<sequence length="141" mass="14779">MKPPPHEPRPPRIALDMARLRAALTYAWAGIAHTWQHQPNFRVECVIGGLAVALAIWLETGLVAVLVMSALVLSLELVNSAIEAVVDLASPEAHPLAKVAKDAAAGATLLAAIVSVAVGLLAMGPALVMKLRALWSILTSV</sequence>
<keyword evidence="3" id="KW-1003">Cell membrane</keyword>
<keyword evidence="13" id="KW-0594">Phospholipid biosynthesis</keyword>
<reference evidence="16 17" key="1">
    <citation type="submission" date="2021-03" db="EMBL/GenBank/DDBJ databases">
        <title>Genomic and phenotypic characterization of Chloracidobacterium isolates provides evidence for multiple species.</title>
        <authorList>
            <person name="Saini M.K."/>
            <person name="Costas A.M.G."/>
            <person name="Tank M."/>
            <person name="Bryant D.A."/>
        </authorList>
    </citation>
    <scope>NUCLEOTIDE SEQUENCE [LARGE SCALE GENOMIC DNA]</scope>
    <source>
        <strain evidence="16 17">BV2-C</strain>
    </source>
</reference>
<feature type="transmembrane region" description="Helical" evidence="15">
    <location>
        <begin position="103"/>
        <end position="128"/>
    </location>
</feature>
<dbReference type="InterPro" id="IPR033717">
    <property type="entry name" value="UDPK"/>
</dbReference>
<dbReference type="PANTHER" id="PTHR34299:SF1">
    <property type="entry name" value="DIACYLGLYCEROL KINASE"/>
    <property type="match status" value="1"/>
</dbReference>
<accession>A0ABX8B864</accession>
<evidence type="ECO:0000256" key="9">
    <source>
        <dbReference type="ARBA" id="ARBA00022840"/>
    </source>
</evidence>
<evidence type="ECO:0000256" key="15">
    <source>
        <dbReference type="SAM" id="Phobius"/>
    </source>
</evidence>
<evidence type="ECO:0000313" key="16">
    <source>
        <dbReference type="EMBL" id="QUW01874.1"/>
    </source>
</evidence>
<evidence type="ECO:0000256" key="1">
    <source>
        <dbReference type="ARBA" id="ARBA00004651"/>
    </source>
</evidence>